<evidence type="ECO:0000256" key="2">
    <source>
        <dbReference type="ARBA" id="ARBA00022448"/>
    </source>
</evidence>
<comment type="caution">
    <text evidence="12">The sequence shown here is derived from an EMBL/GenBank/DDBJ whole genome shotgun (WGS) entry which is preliminary data.</text>
</comment>
<dbReference type="FunFam" id="3.40.50.300:FF:000221">
    <property type="entry name" value="Multidrug ABC transporter ATP-binding protein"/>
    <property type="match status" value="1"/>
</dbReference>
<proteinExistence type="predicted"/>
<dbReference type="SMART" id="SM00382">
    <property type="entry name" value="AAA"/>
    <property type="match status" value="1"/>
</dbReference>
<dbReference type="SUPFAM" id="SSF52540">
    <property type="entry name" value="P-loop containing nucleoside triphosphate hydrolases"/>
    <property type="match status" value="1"/>
</dbReference>
<protein>
    <submittedName>
        <fullName evidence="12">ABC transporter ATP-binding protein</fullName>
    </submittedName>
</protein>
<dbReference type="InterPro" id="IPR036640">
    <property type="entry name" value="ABC1_TM_sf"/>
</dbReference>
<dbReference type="EMBL" id="DVIR01000005">
    <property type="protein sequence ID" value="HIS23875.1"/>
    <property type="molecule type" value="Genomic_DNA"/>
</dbReference>
<dbReference type="PANTHER" id="PTHR43394">
    <property type="entry name" value="ATP-DEPENDENT PERMEASE MDL1, MITOCHONDRIAL"/>
    <property type="match status" value="1"/>
</dbReference>
<evidence type="ECO:0000256" key="9">
    <source>
        <dbReference type="SAM" id="Phobius"/>
    </source>
</evidence>
<keyword evidence="4 9" id="KW-0812">Transmembrane</keyword>
<feature type="transmembrane region" description="Helical" evidence="9">
    <location>
        <begin position="139"/>
        <end position="172"/>
    </location>
</feature>
<evidence type="ECO:0000256" key="6">
    <source>
        <dbReference type="ARBA" id="ARBA00022840"/>
    </source>
</evidence>
<dbReference type="GO" id="GO:0005524">
    <property type="term" value="F:ATP binding"/>
    <property type="evidence" value="ECO:0007669"/>
    <property type="project" value="UniProtKB-KW"/>
</dbReference>
<comment type="subcellular location">
    <subcellularLocation>
        <location evidence="1">Cell membrane</location>
        <topology evidence="1">Multi-pass membrane protein</topology>
    </subcellularLocation>
</comment>
<evidence type="ECO:0000256" key="8">
    <source>
        <dbReference type="ARBA" id="ARBA00023136"/>
    </source>
</evidence>
<evidence type="ECO:0000313" key="12">
    <source>
        <dbReference type="EMBL" id="HIS23875.1"/>
    </source>
</evidence>
<evidence type="ECO:0000259" key="11">
    <source>
        <dbReference type="PROSITE" id="PS50929"/>
    </source>
</evidence>
<evidence type="ECO:0000256" key="4">
    <source>
        <dbReference type="ARBA" id="ARBA00022692"/>
    </source>
</evidence>
<dbReference type="PROSITE" id="PS00211">
    <property type="entry name" value="ABC_TRANSPORTER_1"/>
    <property type="match status" value="1"/>
</dbReference>
<keyword evidence="8 9" id="KW-0472">Membrane</keyword>
<evidence type="ECO:0000256" key="1">
    <source>
        <dbReference type="ARBA" id="ARBA00004651"/>
    </source>
</evidence>
<dbReference type="SUPFAM" id="SSF90123">
    <property type="entry name" value="ABC transporter transmembrane region"/>
    <property type="match status" value="1"/>
</dbReference>
<feature type="domain" description="ABC transporter" evidence="10">
    <location>
        <begin position="333"/>
        <end position="566"/>
    </location>
</feature>
<dbReference type="AlphaFoldDB" id="A0A9D1EMQ3"/>
<reference evidence="12" key="2">
    <citation type="journal article" date="2021" name="PeerJ">
        <title>Extensive microbial diversity within the chicken gut microbiome revealed by metagenomics and culture.</title>
        <authorList>
            <person name="Gilroy R."/>
            <person name="Ravi A."/>
            <person name="Getino M."/>
            <person name="Pursley I."/>
            <person name="Horton D.L."/>
            <person name="Alikhan N.F."/>
            <person name="Baker D."/>
            <person name="Gharbi K."/>
            <person name="Hall N."/>
            <person name="Watson M."/>
            <person name="Adriaenssens E.M."/>
            <person name="Foster-Nyarko E."/>
            <person name="Jarju S."/>
            <person name="Secka A."/>
            <person name="Antonio M."/>
            <person name="Oren A."/>
            <person name="Chaudhuri R.R."/>
            <person name="La Ragione R."/>
            <person name="Hildebrand F."/>
            <person name="Pallen M.J."/>
        </authorList>
    </citation>
    <scope>NUCLEOTIDE SEQUENCE</scope>
    <source>
        <strain evidence="12">CHK157-1446</strain>
    </source>
</reference>
<evidence type="ECO:0000259" key="10">
    <source>
        <dbReference type="PROSITE" id="PS50893"/>
    </source>
</evidence>
<keyword evidence="5" id="KW-0547">Nucleotide-binding</keyword>
<dbReference type="PROSITE" id="PS50893">
    <property type="entry name" value="ABC_TRANSPORTER_2"/>
    <property type="match status" value="1"/>
</dbReference>
<gene>
    <name evidence="12" type="ORF">IAD01_00490</name>
</gene>
<dbReference type="InterPro" id="IPR039421">
    <property type="entry name" value="Type_1_exporter"/>
</dbReference>
<evidence type="ECO:0000313" key="13">
    <source>
        <dbReference type="Proteomes" id="UP000823982"/>
    </source>
</evidence>
<dbReference type="PROSITE" id="PS50929">
    <property type="entry name" value="ABC_TM1F"/>
    <property type="match status" value="1"/>
</dbReference>
<dbReference type="CDD" id="cd18548">
    <property type="entry name" value="ABC_6TM_Tm287_like"/>
    <property type="match status" value="1"/>
</dbReference>
<feature type="transmembrane region" description="Helical" evidence="9">
    <location>
        <begin position="12"/>
        <end position="40"/>
    </location>
</feature>
<dbReference type="GO" id="GO:0016887">
    <property type="term" value="F:ATP hydrolysis activity"/>
    <property type="evidence" value="ECO:0007669"/>
    <property type="project" value="InterPro"/>
</dbReference>
<dbReference type="Pfam" id="PF00005">
    <property type="entry name" value="ABC_tran"/>
    <property type="match status" value="1"/>
</dbReference>
<dbReference type="InterPro" id="IPR017871">
    <property type="entry name" value="ABC_transporter-like_CS"/>
</dbReference>
<reference evidence="12" key="1">
    <citation type="submission" date="2020-10" db="EMBL/GenBank/DDBJ databases">
        <authorList>
            <person name="Gilroy R."/>
        </authorList>
    </citation>
    <scope>NUCLEOTIDE SEQUENCE</scope>
    <source>
        <strain evidence="12">CHK157-1446</strain>
    </source>
</reference>
<dbReference type="Proteomes" id="UP000823982">
    <property type="component" value="Unassembled WGS sequence"/>
</dbReference>
<organism evidence="12 13">
    <name type="scientific">Candidatus Faeciplasma gallinarum</name>
    <dbReference type="NCBI Taxonomy" id="2840799"/>
    <lineage>
        <taxon>Bacteria</taxon>
        <taxon>Bacillati</taxon>
        <taxon>Bacillota</taxon>
        <taxon>Clostridia</taxon>
        <taxon>Eubacteriales</taxon>
        <taxon>Oscillospiraceae</taxon>
        <taxon>Oscillospiraceae incertae sedis</taxon>
        <taxon>Candidatus Faeciplasma</taxon>
    </lineage>
</organism>
<dbReference type="Pfam" id="PF00664">
    <property type="entry name" value="ABC_membrane"/>
    <property type="match status" value="1"/>
</dbReference>
<feature type="transmembrane region" description="Helical" evidence="9">
    <location>
        <begin position="272"/>
        <end position="296"/>
    </location>
</feature>
<feature type="transmembrane region" description="Helical" evidence="9">
    <location>
        <begin position="242"/>
        <end position="260"/>
    </location>
</feature>
<dbReference type="Gene3D" id="3.40.50.300">
    <property type="entry name" value="P-loop containing nucleotide triphosphate hydrolases"/>
    <property type="match status" value="1"/>
</dbReference>
<dbReference type="GO" id="GO:0015421">
    <property type="term" value="F:ABC-type oligopeptide transporter activity"/>
    <property type="evidence" value="ECO:0007669"/>
    <property type="project" value="TreeGrafter"/>
</dbReference>
<evidence type="ECO:0000256" key="7">
    <source>
        <dbReference type="ARBA" id="ARBA00022989"/>
    </source>
</evidence>
<evidence type="ECO:0000256" key="5">
    <source>
        <dbReference type="ARBA" id="ARBA00022741"/>
    </source>
</evidence>
<feature type="domain" description="ABC transmembrane type-1" evidence="11">
    <location>
        <begin position="16"/>
        <end position="298"/>
    </location>
</feature>
<dbReference type="PANTHER" id="PTHR43394:SF1">
    <property type="entry name" value="ATP-BINDING CASSETTE SUB-FAMILY B MEMBER 10, MITOCHONDRIAL"/>
    <property type="match status" value="1"/>
</dbReference>
<keyword evidence="2" id="KW-0813">Transport</keyword>
<dbReference type="InterPro" id="IPR011527">
    <property type="entry name" value="ABC1_TM_dom"/>
</dbReference>
<keyword evidence="6 12" id="KW-0067">ATP-binding</keyword>
<sequence length="574" mass="63427">MKLMIRYLRPFFKAMLLGLSIKITGTVLELVLPYILSYILENVVEKQKVTLVLAWGGIMILCALLACVFNIVANRMAARVARNFSERVRKNLFAKTIRLSASQTDKFGIASLESRITTDTYNVHNFVGMMQRMGVRAPILLIGGVAITLIMDTYLALIMIAILPFIFVTVYFISKLGVPLYTKVQQSVDRMVRVVREDVIGVRVIKALSKSEYEHKRYDKVNKALVKDETRASVTMGMVNPIMTMLMNFGIVGVVALAASRVNDGRSDPETVIAFMQYFTLISTAMMSVTRIFVMYTKSAASARRIEEIIDTEEDLKVLPESEHPDINTSAHIVFKDVSFSYNGVKDNISGLNLEIAHGGSLGIIGATGSGKSTLIKLLMRFYDVGKGSIYIDGKDIRTIPKEKLYSMFGCAMQNDFLYADTIEENIRFGRDISHGEIVSAAKTAQADGFISAIPDGYSHMLAVKGSNLSGGQKQRLLISRAVAGKPDILILDDSSSALDYKTDANLRRALSADMKGTTVITVAQRVSSVKSCDKILVLNNGMPSGYGTHDELMRTCEEYREISESQMGGDFVE</sequence>
<dbReference type="GO" id="GO:0005886">
    <property type="term" value="C:plasma membrane"/>
    <property type="evidence" value="ECO:0007669"/>
    <property type="project" value="UniProtKB-SubCell"/>
</dbReference>
<accession>A0A9D1EMQ3</accession>
<feature type="transmembrane region" description="Helical" evidence="9">
    <location>
        <begin position="52"/>
        <end position="73"/>
    </location>
</feature>
<evidence type="ECO:0000256" key="3">
    <source>
        <dbReference type="ARBA" id="ARBA00022475"/>
    </source>
</evidence>
<dbReference type="Gene3D" id="1.20.1560.10">
    <property type="entry name" value="ABC transporter type 1, transmembrane domain"/>
    <property type="match status" value="1"/>
</dbReference>
<dbReference type="InterPro" id="IPR027417">
    <property type="entry name" value="P-loop_NTPase"/>
</dbReference>
<name>A0A9D1EMQ3_9FIRM</name>
<keyword evidence="7 9" id="KW-1133">Transmembrane helix</keyword>
<keyword evidence="3" id="KW-1003">Cell membrane</keyword>
<dbReference type="InterPro" id="IPR003593">
    <property type="entry name" value="AAA+_ATPase"/>
</dbReference>
<dbReference type="InterPro" id="IPR003439">
    <property type="entry name" value="ABC_transporter-like_ATP-bd"/>
</dbReference>